<dbReference type="PANTHER" id="PTHR43031:SF1">
    <property type="entry name" value="PYRIDINE NUCLEOTIDE-DISULPHIDE OXIDOREDUCTASE"/>
    <property type="match status" value="1"/>
</dbReference>
<proteinExistence type="predicted"/>
<name>A0A7W9P9Q7_9NOCA</name>
<dbReference type="InterPro" id="IPR001763">
    <property type="entry name" value="Rhodanese-like_dom"/>
</dbReference>
<dbReference type="EMBL" id="JACHIT010000001">
    <property type="protein sequence ID" value="MBB5912112.1"/>
    <property type="molecule type" value="Genomic_DNA"/>
</dbReference>
<dbReference type="PANTHER" id="PTHR43031">
    <property type="entry name" value="FAD-DEPENDENT OXIDOREDUCTASE"/>
    <property type="match status" value="1"/>
</dbReference>
<dbReference type="SMART" id="SM00450">
    <property type="entry name" value="RHOD"/>
    <property type="match status" value="1"/>
</dbReference>
<accession>A0A7W9P9Q7</accession>
<evidence type="ECO:0000313" key="2">
    <source>
        <dbReference type="EMBL" id="MBB5912112.1"/>
    </source>
</evidence>
<keyword evidence="2" id="KW-0808">Transferase</keyword>
<dbReference type="GO" id="GO:0016740">
    <property type="term" value="F:transferase activity"/>
    <property type="evidence" value="ECO:0007669"/>
    <property type="project" value="UniProtKB-KW"/>
</dbReference>
<comment type="caution">
    <text evidence="2">The sequence shown here is derived from an EMBL/GenBank/DDBJ whole genome shotgun (WGS) entry which is preliminary data.</text>
</comment>
<keyword evidence="3" id="KW-1185">Reference proteome</keyword>
<gene>
    <name evidence="2" type="ORF">BJY24_000979</name>
</gene>
<feature type="domain" description="Rhodanese" evidence="1">
    <location>
        <begin position="27"/>
        <end position="124"/>
    </location>
</feature>
<dbReference type="RefSeq" id="WP_040750038.1">
    <property type="nucleotide sequence ID" value="NZ_JACHIT010000001.1"/>
</dbReference>
<dbReference type="AlphaFoldDB" id="A0A7W9P9Q7"/>
<dbReference type="Pfam" id="PF00581">
    <property type="entry name" value="Rhodanese"/>
    <property type="match status" value="1"/>
</dbReference>
<reference evidence="2 3" key="1">
    <citation type="submission" date="2020-08" db="EMBL/GenBank/DDBJ databases">
        <title>Sequencing the genomes of 1000 actinobacteria strains.</title>
        <authorList>
            <person name="Klenk H.-P."/>
        </authorList>
    </citation>
    <scope>NUCLEOTIDE SEQUENCE [LARGE SCALE GENOMIC DNA]</scope>
    <source>
        <strain evidence="2 3">DSM 43582</strain>
    </source>
</reference>
<dbReference type="SUPFAM" id="SSF52821">
    <property type="entry name" value="Rhodanese/Cell cycle control phosphatase"/>
    <property type="match status" value="1"/>
</dbReference>
<sequence>MSGLDDRLADARSQLSRVEPREAATLQAEGALVVDIRPYANRLNEGEIPGAVVVERIVLEWRLDPAGDHRLPGLTADSQVIVVCNEGYASSLAAADLHGLGLPRATDLDGGFRAWKAAGLPVVPGGSPAVP</sequence>
<dbReference type="InterPro" id="IPR036873">
    <property type="entry name" value="Rhodanese-like_dom_sf"/>
</dbReference>
<evidence type="ECO:0000259" key="1">
    <source>
        <dbReference type="PROSITE" id="PS50206"/>
    </source>
</evidence>
<organism evidence="2 3">
    <name type="scientific">Nocardia transvalensis</name>
    <dbReference type="NCBI Taxonomy" id="37333"/>
    <lineage>
        <taxon>Bacteria</taxon>
        <taxon>Bacillati</taxon>
        <taxon>Actinomycetota</taxon>
        <taxon>Actinomycetes</taxon>
        <taxon>Mycobacteriales</taxon>
        <taxon>Nocardiaceae</taxon>
        <taxon>Nocardia</taxon>
    </lineage>
</organism>
<dbReference type="Proteomes" id="UP000540412">
    <property type="component" value="Unassembled WGS sequence"/>
</dbReference>
<evidence type="ECO:0000313" key="3">
    <source>
        <dbReference type="Proteomes" id="UP000540412"/>
    </source>
</evidence>
<dbReference type="InterPro" id="IPR050229">
    <property type="entry name" value="GlpE_sulfurtransferase"/>
</dbReference>
<dbReference type="Gene3D" id="3.40.250.10">
    <property type="entry name" value="Rhodanese-like domain"/>
    <property type="match status" value="1"/>
</dbReference>
<dbReference type="PROSITE" id="PS50206">
    <property type="entry name" value="RHODANESE_3"/>
    <property type="match status" value="1"/>
</dbReference>
<protein>
    <submittedName>
        <fullName evidence="2">Rhodanese-related sulfurtransferase</fullName>
    </submittedName>
</protein>